<reference evidence="1" key="1">
    <citation type="submission" date="2020-11" db="EMBL/GenBank/DDBJ databases">
        <authorList>
            <person name="Whiteford S."/>
        </authorList>
    </citation>
    <scope>NUCLEOTIDE SEQUENCE</scope>
</reference>
<proteinExistence type="predicted"/>
<gene>
    <name evidence="1" type="ORF">PLXY2_LOCUS13366</name>
</gene>
<keyword evidence="2" id="KW-1185">Reference proteome</keyword>
<evidence type="ECO:0000313" key="1">
    <source>
        <dbReference type="EMBL" id="CAG9135132.1"/>
    </source>
</evidence>
<protein>
    <submittedName>
        <fullName evidence="1">(diamondback moth) hypothetical protein</fullName>
    </submittedName>
</protein>
<evidence type="ECO:0000313" key="2">
    <source>
        <dbReference type="Proteomes" id="UP000653454"/>
    </source>
</evidence>
<accession>A0A8S4G868</accession>
<dbReference type="EMBL" id="CAJHNJ030000095">
    <property type="protein sequence ID" value="CAG9135132.1"/>
    <property type="molecule type" value="Genomic_DNA"/>
</dbReference>
<dbReference type="Proteomes" id="UP000653454">
    <property type="component" value="Unassembled WGS sequence"/>
</dbReference>
<organism evidence="1 2">
    <name type="scientific">Plutella xylostella</name>
    <name type="common">Diamondback moth</name>
    <name type="synonym">Plutella maculipennis</name>
    <dbReference type="NCBI Taxonomy" id="51655"/>
    <lineage>
        <taxon>Eukaryota</taxon>
        <taxon>Metazoa</taxon>
        <taxon>Ecdysozoa</taxon>
        <taxon>Arthropoda</taxon>
        <taxon>Hexapoda</taxon>
        <taxon>Insecta</taxon>
        <taxon>Pterygota</taxon>
        <taxon>Neoptera</taxon>
        <taxon>Endopterygota</taxon>
        <taxon>Lepidoptera</taxon>
        <taxon>Glossata</taxon>
        <taxon>Ditrysia</taxon>
        <taxon>Yponomeutoidea</taxon>
        <taxon>Plutellidae</taxon>
        <taxon>Plutella</taxon>
    </lineage>
</organism>
<sequence>MSSLVRMVRKYLLLLDPRRQHVKFWRPQMLLLVASPRQQAPLMSFVNDQKKVIPPLF</sequence>
<dbReference type="AlphaFoldDB" id="A0A8S4G868"/>
<comment type="caution">
    <text evidence="1">The sequence shown here is derived from an EMBL/GenBank/DDBJ whole genome shotgun (WGS) entry which is preliminary data.</text>
</comment>
<name>A0A8S4G868_PLUXY</name>